<feature type="compositionally biased region" description="Acidic residues" evidence="7">
    <location>
        <begin position="49"/>
        <end position="76"/>
    </location>
</feature>
<feature type="compositionally biased region" description="Acidic residues" evidence="7">
    <location>
        <begin position="30"/>
        <end position="39"/>
    </location>
</feature>
<gene>
    <name evidence="9" type="ORF">KIW84_051742</name>
</gene>
<feature type="compositionally biased region" description="Basic and acidic residues" evidence="7">
    <location>
        <begin position="82"/>
        <end position="92"/>
    </location>
</feature>
<dbReference type="GO" id="GO:0042393">
    <property type="term" value="F:histone binding"/>
    <property type="evidence" value="ECO:0007669"/>
    <property type="project" value="TreeGrafter"/>
</dbReference>
<evidence type="ECO:0000256" key="6">
    <source>
        <dbReference type="ARBA" id="ARBA00023242"/>
    </source>
</evidence>
<evidence type="ECO:0000256" key="7">
    <source>
        <dbReference type="SAM" id="MobiDB-lite"/>
    </source>
</evidence>
<keyword evidence="10" id="KW-1185">Reference proteome</keyword>
<feature type="compositionally biased region" description="Basic and acidic residues" evidence="7">
    <location>
        <begin position="386"/>
        <end position="401"/>
    </location>
</feature>
<dbReference type="GO" id="GO:0006325">
    <property type="term" value="P:chromatin organization"/>
    <property type="evidence" value="ECO:0007669"/>
    <property type="project" value="UniProtKB-KW"/>
</dbReference>
<feature type="compositionally biased region" description="Basic residues" evidence="7">
    <location>
        <begin position="254"/>
        <end position="267"/>
    </location>
</feature>
<sequence>MATETLIDNQPSLHDKLHDLPPNENKAAADEEVDALTEVDESKEKKEIDDQDDESEKDEEKDEGDEGTDEDEEDEEAKGSQLRKEAESEKKSPITPTSDRPTRERKVVERYSEPSSIKVGKSASSKTLVIEKGRGTQLKDIPNVAFKLSKRKPDETLHLLHNLLFGKRTKVHNLKRNIGQFSGYVWAENEEKQRIKAKERIDKFVREKLSDFCDVLNIPINKGSTRKEDLSAKLLEFLESPHATTDVLLAEKKQKAKAKKKRTRKTTPGKSPKGASTETLAKKKKQTPQSGKKRKLSSDAEDDDTAEISDAKDESQEDEDEDVAVANNGTDDEVGKSEEEEEEDISEAHKSKSKQSGRETSVAKAESKNQSVKKTSAKAAQSSEESPDKLIPKKSITDHDSVSIPKSNQPDTKKLKTGKEKQDTKKDAIKTSKAGKDQVKGKSRKKKVEEPSREAMHSVVANILKEVDFNTATLSDILRQLGTHFGLDLMHRKSEVKNIITDVINSMSDEEGDDEEAENDGDGDVEEGGDASDEGDNE</sequence>
<evidence type="ECO:0000256" key="5">
    <source>
        <dbReference type="ARBA" id="ARBA00023163"/>
    </source>
</evidence>
<evidence type="ECO:0000259" key="8">
    <source>
        <dbReference type="PROSITE" id="PS51998"/>
    </source>
</evidence>
<feature type="region of interest" description="Disordered" evidence="7">
    <location>
        <begin position="252"/>
        <end position="455"/>
    </location>
</feature>
<feature type="compositionally biased region" description="Basic and acidic residues" evidence="7">
    <location>
        <begin position="411"/>
        <end position="440"/>
    </location>
</feature>
<organism evidence="9 10">
    <name type="scientific">Pisum sativum</name>
    <name type="common">Garden pea</name>
    <name type="synonym">Lathyrus oleraceus</name>
    <dbReference type="NCBI Taxonomy" id="3888"/>
    <lineage>
        <taxon>Eukaryota</taxon>
        <taxon>Viridiplantae</taxon>
        <taxon>Streptophyta</taxon>
        <taxon>Embryophyta</taxon>
        <taxon>Tracheophyta</taxon>
        <taxon>Spermatophyta</taxon>
        <taxon>Magnoliopsida</taxon>
        <taxon>eudicotyledons</taxon>
        <taxon>Gunneridae</taxon>
        <taxon>Pentapetalae</taxon>
        <taxon>rosids</taxon>
        <taxon>fabids</taxon>
        <taxon>Fabales</taxon>
        <taxon>Fabaceae</taxon>
        <taxon>Papilionoideae</taxon>
        <taxon>50 kb inversion clade</taxon>
        <taxon>NPAAA clade</taxon>
        <taxon>Hologalegina</taxon>
        <taxon>IRL clade</taxon>
        <taxon>Fabeae</taxon>
        <taxon>Lathyrus</taxon>
    </lineage>
</organism>
<dbReference type="Gramene" id="Psat5g052560.2">
    <property type="protein sequence ID" value="Psat5g052560.2.cds"/>
    <property type="gene ID" value="Psat5g052560"/>
</dbReference>
<dbReference type="InterPro" id="IPR014876">
    <property type="entry name" value="DEK_C"/>
</dbReference>
<feature type="region of interest" description="Disordered" evidence="7">
    <location>
        <begin position="1"/>
        <end position="123"/>
    </location>
</feature>
<dbReference type="Gramene" id="Psat05G0174200-T1">
    <property type="protein sequence ID" value="KAI5404690.1"/>
    <property type="gene ID" value="KIW84_051742"/>
</dbReference>
<feature type="compositionally biased region" description="Basic residues" evidence="7">
    <location>
        <begin position="282"/>
        <end position="295"/>
    </location>
</feature>
<feature type="compositionally biased region" description="Polar residues" evidence="7">
    <location>
        <begin position="368"/>
        <end position="384"/>
    </location>
</feature>
<feature type="compositionally biased region" description="Acidic residues" evidence="7">
    <location>
        <begin position="508"/>
        <end position="538"/>
    </location>
</feature>
<protein>
    <recommendedName>
        <fullName evidence="8">DEK-C domain-containing protein</fullName>
    </recommendedName>
</protein>
<dbReference type="SUPFAM" id="SSF109715">
    <property type="entry name" value="DEK C-terminal domain"/>
    <property type="match status" value="1"/>
</dbReference>
<evidence type="ECO:0000256" key="4">
    <source>
        <dbReference type="ARBA" id="ARBA00023125"/>
    </source>
</evidence>
<evidence type="ECO:0000313" key="9">
    <source>
        <dbReference type="EMBL" id="KAI5404690.1"/>
    </source>
</evidence>
<dbReference type="EMBL" id="JAMSHJ010000005">
    <property type="protein sequence ID" value="KAI5404690.1"/>
    <property type="molecule type" value="Genomic_DNA"/>
</dbReference>
<feature type="compositionally biased region" description="Polar residues" evidence="7">
    <location>
        <begin position="1"/>
        <end position="12"/>
    </location>
</feature>
<dbReference type="FunFam" id="1.10.10.60:FF:000220">
    <property type="entry name" value="DEK domain-containing chromatin associated protein"/>
    <property type="match status" value="1"/>
</dbReference>
<evidence type="ECO:0000256" key="2">
    <source>
        <dbReference type="ARBA" id="ARBA00022853"/>
    </source>
</evidence>
<keyword evidence="6" id="KW-0539">Nucleus</keyword>
<proteinExistence type="predicted"/>
<dbReference type="PANTHER" id="PTHR13468:SF1">
    <property type="entry name" value="PROTEIN DEK"/>
    <property type="match status" value="1"/>
</dbReference>
<feature type="compositionally biased region" description="Basic and acidic residues" evidence="7">
    <location>
        <begin position="100"/>
        <end position="112"/>
    </location>
</feature>
<dbReference type="Proteomes" id="UP001058974">
    <property type="component" value="Chromosome 5"/>
</dbReference>
<evidence type="ECO:0000313" key="10">
    <source>
        <dbReference type="Proteomes" id="UP001058974"/>
    </source>
</evidence>
<dbReference type="PROSITE" id="PS51998">
    <property type="entry name" value="DEK_C"/>
    <property type="match status" value="1"/>
</dbReference>
<keyword evidence="4" id="KW-0238">DNA-binding</keyword>
<evidence type="ECO:0000256" key="3">
    <source>
        <dbReference type="ARBA" id="ARBA00023015"/>
    </source>
</evidence>
<dbReference type="Pfam" id="PF08766">
    <property type="entry name" value="DEK_C"/>
    <property type="match status" value="1"/>
</dbReference>
<comment type="subcellular location">
    <subcellularLocation>
        <location evidence="1">Nucleus</location>
        <location evidence="1">Nucleolus</location>
    </subcellularLocation>
</comment>
<dbReference type="GO" id="GO:0005730">
    <property type="term" value="C:nucleolus"/>
    <property type="evidence" value="ECO:0007669"/>
    <property type="project" value="UniProtKB-SubCell"/>
</dbReference>
<keyword evidence="5" id="KW-0804">Transcription</keyword>
<feature type="region of interest" description="Disordered" evidence="7">
    <location>
        <begin position="504"/>
        <end position="538"/>
    </location>
</feature>
<keyword evidence="2" id="KW-0156">Chromatin regulator</keyword>
<dbReference type="InterPro" id="IPR044198">
    <property type="entry name" value="DEK"/>
</dbReference>
<dbReference type="PANTHER" id="PTHR13468">
    <property type="entry name" value="DEK PROTEIN"/>
    <property type="match status" value="1"/>
</dbReference>
<dbReference type="GO" id="GO:0003677">
    <property type="term" value="F:DNA binding"/>
    <property type="evidence" value="ECO:0007669"/>
    <property type="project" value="UniProtKB-KW"/>
</dbReference>
<name>A0A9D5AGF0_PEA</name>
<reference evidence="9 10" key="1">
    <citation type="journal article" date="2022" name="Nat. Genet.">
        <title>Improved pea reference genome and pan-genome highlight genomic features and evolutionary characteristics.</title>
        <authorList>
            <person name="Yang T."/>
            <person name="Liu R."/>
            <person name="Luo Y."/>
            <person name="Hu S."/>
            <person name="Wang D."/>
            <person name="Wang C."/>
            <person name="Pandey M.K."/>
            <person name="Ge S."/>
            <person name="Xu Q."/>
            <person name="Li N."/>
            <person name="Li G."/>
            <person name="Huang Y."/>
            <person name="Saxena R.K."/>
            <person name="Ji Y."/>
            <person name="Li M."/>
            <person name="Yan X."/>
            <person name="He Y."/>
            <person name="Liu Y."/>
            <person name="Wang X."/>
            <person name="Xiang C."/>
            <person name="Varshney R.K."/>
            <person name="Ding H."/>
            <person name="Gao S."/>
            <person name="Zong X."/>
        </authorList>
    </citation>
    <scope>NUCLEOTIDE SEQUENCE [LARGE SCALE GENOMIC DNA]</scope>
    <source>
        <strain evidence="9 10">cv. Zhongwan 6</strain>
    </source>
</reference>
<feature type="domain" description="DEK-C" evidence="8">
    <location>
        <begin position="450"/>
        <end position="505"/>
    </location>
</feature>
<dbReference type="Gene3D" id="1.10.10.60">
    <property type="entry name" value="Homeodomain-like"/>
    <property type="match status" value="1"/>
</dbReference>
<evidence type="ECO:0000256" key="1">
    <source>
        <dbReference type="ARBA" id="ARBA00004604"/>
    </source>
</evidence>
<comment type="caution">
    <text evidence="9">The sequence shown here is derived from an EMBL/GenBank/DDBJ whole genome shotgun (WGS) entry which is preliminary data.</text>
</comment>
<keyword evidence="3" id="KW-0805">Transcription regulation</keyword>
<accession>A0A9D5AGF0</accession>
<dbReference type="GO" id="GO:2000779">
    <property type="term" value="P:regulation of double-strand break repair"/>
    <property type="evidence" value="ECO:0007669"/>
    <property type="project" value="TreeGrafter"/>
</dbReference>
<dbReference type="AlphaFoldDB" id="A0A9D5AGF0"/>